<dbReference type="InterPro" id="IPR011992">
    <property type="entry name" value="EF-hand-dom_pair"/>
</dbReference>
<dbReference type="GO" id="GO:0051209">
    <property type="term" value="P:release of sequestered calcium ion into cytosol"/>
    <property type="evidence" value="ECO:0007669"/>
    <property type="project" value="TreeGrafter"/>
</dbReference>
<dbReference type="GO" id="GO:0004435">
    <property type="term" value="F:phosphatidylinositol-4,5-bisphosphate phospholipase C activity"/>
    <property type="evidence" value="ECO:0007669"/>
    <property type="project" value="UniProtKB-EC"/>
</dbReference>
<proteinExistence type="predicted"/>
<dbReference type="Proteomes" id="UP001187531">
    <property type="component" value="Unassembled WGS sequence"/>
</dbReference>
<dbReference type="Pfam" id="PF00388">
    <property type="entry name" value="PI-PLC-X"/>
    <property type="match status" value="1"/>
</dbReference>
<keyword evidence="1" id="KW-0378">Hydrolase</keyword>
<gene>
    <name evidence="3" type="ORF">QYM36_010497</name>
</gene>
<dbReference type="Pfam" id="PF09279">
    <property type="entry name" value="EF-hand_like"/>
    <property type="match status" value="1"/>
</dbReference>
<dbReference type="EMBL" id="JAVRJZ010000012">
    <property type="protein sequence ID" value="KAK2715951.1"/>
    <property type="molecule type" value="Genomic_DNA"/>
</dbReference>
<accession>A0AA88I0P6</accession>
<dbReference type="GO" id="GO:0007186">
    <property type="term" value="P:G protein-coupled receptor signaling pathway"/>
    <property type="evidence" value="ECO:0007669"/>
    <property type="project" value="TreeGrafter"/>
</dbReference>
<dbReference type="Gene3D" id="2.30.29.240">
    <property type="match status" value="1"/>
</dbReference>
<dbReference type="EC" id="3.1.4.11" evidence="1"/>
<dbReference type="PANTHER" id="PTHR10336">
    <property type="entry name" value="PHOSPHOINOSITIDE-SPECIFIC PHOSPHOLIPASE C FAMILY PROTEIN"/>
    <property type="match status" value="1"/>
</dbReference>
<dbReference type="Gene3D" id="3.20.20.190">
    <property type="entry name" value="Phosphatidylinositol (PI) phosphodiesterase"/>
    <property type="match status" value="1"/>
</dbReference>
<dbReference type="SUPFAM" id="SSF50729">
    <property type="entry name" value="PH domain-like"/>
    <property type="match status" value="1"/>
</dbReference>
<dbReference type="InterPro" id="IPR001192">
    <property type="entry name" value="PI-PLC_fam"/>
</dbReference>
<dbReference type="InterPro" id="IPR015359">
    <property type="entry name" value="PLC_EF-hand-like"/>
</dbReference>
<dbReference type="InterPro" id="IPR037862">
    <property type="entry name" value="PLC-beta_PH"/>
</dbReference>
<dbReference type="GO" id="GO:0048015">
    <property type="term" value="P:phosphatidylinositol-mediated signaling"/>
    <property type="evidence" value="ECO:0007669"/>
    <property type="project" value="TreeGrafter"/>
</dbReference>
<name>A0AA88I0P6_ARTSF</name>
<comment type="catalytic activity">
    <reaction evidence="1">
        <text>a 1,2-diacyl-sn-glycero-3-phospho-(1D-myo-inositol-4,5-bisphosphate) + H2O = 1D-myo-inositol 1,4,5-trisphosphate + a 1,2-diacyl-sn-glycerol + H(+)</text>
        <dbReference type="Rhea" id="RHEA:33179"/>
        <dbReference type="ChEBI" id="CHEBI:15377"/>
        <dbReference type="ChEBI" id="CHEBI:15378"/>
        <dbReference type="ChEBI" id="CHEBI:17815"/>
        <dbReference type="ChEBI" id="CHEBI:58456"/>
        <dbReference type="ChEBI" id="CHEBI:203600"/>
        <dbReference type="EC" id="3.1.4.11"/>
    </reaction>
</comment>
<dbReference type="GO" id="GO:0016042">
    <property type="term" value="P:lipid catabolic process"/>
    <property type="evidence" value="ECO:0007669"/>
    <property type="project" value="UniProtKB-KW"/>
</dbReference>
<evidence type="ECO:0000313" key="3">
    <source>
        <dbReference type="EMBL" id="KAK2715951.1"/>
    </source>
</evidence>
<sequence>MQERADIFKLEPVSVNPSFVKGEEIFYFLGKYSSAVIPGTLKVDKDGFFLYWVADKISGLAPCSDKILDISIIRDTRTGLNAKTPKDRGLRDRANFGSSHSLEDKTVTISCGTDLVKVRFLSFICSSKDVAKIWYNELLKVAYNLRALHGSVEMFLQKKNMLDYVLFIVTTNLDTCQFSEQYLTFNELVDFLNKVQRDPRLDEILYPYANKQNALNIIYQYEPSIPHKTRALLSYEGFLRYLISEECLPVKLDKLDLCDIAKPLAHYFISSSHNTYLTGDQFSSKSSSEMYRQALLSGCRCVELDFWDGKHMNKPIVVHGHTRVKEILAKHAIDAFA</sequence>
<keyword evidence="1" id="KW-0442">Lipid degradation</keyword>
<dbReference type="SUPFAM" id="SSF51695">
    <property type="entry name" value="PLC-like phosphodiesterases"/>
    <property type="match status" value="1"/>
</dbReference>
<feature type="domain" description="Phosphatidylinositol-specific phospholipase C X" evidence="2">
    <location>
        <begin position="258"/>
        <end position="337"/>
    </location>
</feature>
<protein>
    <recommendedName>
        <fullName evidence="1">Phosphoinositide phospholipase C</fullName>
        <ecNumber evidence="1">3.1.4.11</ecNumber>
    </recommendedName>
</protein>
<dbReference type="AlphaFoldDB" id="A0AA88I0P6"/>
<dbReference type="GO" id="GO:0046488">
    <property type="term" value="P:phosphatidylinositol metabolic process"/>
    <property type="evidence" value="ECO:0007669"/>
    <property type="project" value="TreeGrafter"/>
</dbReference>
<reference evidence="3" key="1">
    <citation type="submission" date="2023-07" db="EMBL/GenBank/DDBJ databases">
        <title>Chromosome-level genome assembly of Artemia franciscana.</title>
        <authorList>
            <person name="Jo E."/>
        </authorList>
    </citation>
    <scope>NUCLEOTIDE SEQUENCE</scope>
    <source>
        <tissue evidence="3">Whole body</tissue>
    </source>
</reference>
<dbReference type="PRINTS" id="PR00390">
    <property type="entry name" value="PHPHLIPASEC"/>
</dbReference>
<dbReference type="InterPro" id="IPR017946">
    <property type="entry name" value="PLC-like_Pdiesterase_TIM-brl"/>
</dbReference>
<evidence type="ECO:0000256" key="1">
    <source>
        <dbReference type="RuleBase" id="RU361133"/>
    </source>
</evidence>
<dbReference type="PANTHER" id="PTHR10336:SF149">
    <property type="entry name" value="1-PHOSPHATIDYLINOSITOL 4,5-BISPHOSPHATE PHOSPHODIESTERASE CLASSES I AND II"/>
    <property type="match status" value="1"/>
</dbReference>
<keyword evidence="4" id="KW-1185">Reference proteome</keyword>
<evidence type="ECO:0000313" key="4">
    <source>
        <dbReference type="Proteomes" id="UP001187531"/>
    </source>
</evidence>
<dbReference type="SMART" id="SM00148">
    <property type="entry name" value="PLCXc"/>
    <property type="match status" value="1"/>
</dbReference>
<dbReference type="Gene3D" id="1.10.238.10">
    <property type="entry name" value="EF-hand"/>
    <property type="match status" value="1"/>
</dbReference>
<evidence type="ECO:0000259" key="2">
    <source>
        <dbReference type="SMART" id="SM00148"/>
    </source>
</evidence>
<dbReference type="PROSITE" id="PS50007">
    <property type="entry name" value="PIPLC_X_DOMAIN"/>
    <property type="match status" value="1"/>
</dbReference>
<dbReference type="Pfam" id="PF17787">
    <property type="entry name" value="PH_14"/>
    <property type="match status" value="1"/>
</dbReference>
<dbReference type="InterPro" id="IPR000909">
    <property type="entry name" value="PLipase_C_PInositol-sp_X_dom"/>
</dbReference>
<keyword evidence="1" id="KW-0443">Lipid metabolism</keyword>
<comment type="caution">
    <text evidence="3">The sequence shown here is derived from an EMBL/GenBank/DDBJ whole genome shotgun (WGS) entry which is preliminary data.</text>
</comment>
<dbReference type="GO" id="GO:0005737">
    <property type="term" value="C:cytoplasm"/>
    <property type="evidence" value="ECO:0007669"/>
    <property type="project" value="TreeGrafter"/>
</dbReference>
<dbReference type="CDD" id="cd13361">
    <property type="entry name" value="PH_PLC_beta"/>
    <property type="match status" value="1"/>
</dbReference>
<organism evidence="3 4">
    <name type="scientific">Artemia franciscana</name>
    <name type="common">Brine shrimp</name>
    <name type="synonym">Artemia sanfranciscana</name>
    <dbReference type="NCBI Taxonomy" id="6661"/>
    <lineage>
        <taxon>Eukaryota</taxon>
        <taxon>Metazoa</taxon>
        <taxon>Ecdysozoa</taxon>
        <taxon>Arthropoda</taxon>
        <taxon>Crustacea</taxon>
        <taxon>Branchiopoda</taxon>
        <taxon>Anostraca</taxon>
        <taxon>Artemiidae</taxon>
        <taxon>Artemia</taxon>
    </lineage>
</organism>
<dbReference type="SUPFAM" id="SSF47473">
    <property type="entry name" value="EF-hand"/>
    <property type="match status" value="1"/>
</dbReference>